<organism evidence="2 3">
    <name type="scientific">Dendrobium nobile</name>
    <name type="common">Orchid</name>
    <dbReference type="NCBI Taxonomy" id="94219"/>
    <lineage>
        <taxon>Eukaryota</taxon>
        <taxon>Viridiplantae</taxon>
        <taxon>Streptophyta</taxon>
        <taxon>Embryophyta</taxon>
        <taxon>Tracheophyta</taxon>
        <taxon>Spermatophyta</taxon>
        <taxon>Magnoliopsida</taxon>
        <taxon>Liliopsida</taxon>
        <taxon>Asparagales</taxon>
        <taxon>Orchidaceae</taxon>
        <taxon>Epidendroideae</taxon>
        <taxon>Malaxideae</taxon>
        <taxon>Dendrobiinae</taxon>
        <taxon>Dendrobium</taxon>
    </lineage>
</organism>
<dbReference type="EMBL" id="JAGYWB010000015">
    <property type="protein sequence ID" value="KAI0497279.1"/>
    <property type="molecule type" value="Genomic_DNA"/>
</dbReference>
<feature type="compositionally biased region" description="Basic and acidic residues" evidence="1">
    <location>
        <begin position="123"/>
        <end position="146"/>
    </location>
</feature>
<protein>
    <recommendedName>
        <fullName evidence="4">Reverse transcriptase domain-containing protein</fullName>
    </recommendedName>
</protein>
<dbReference type="SUPFAM" id="SSF56219">
    <property type="entry name" value="DNase I-like"/>
    <property type="match status" value="1"/>
</dbReference>
<comment type="caution">
    <text evidence="2">The sequence shown here is derived from an EMBL/GenBank/DDBJ whole genome shotgun (WGS) entry which is preliminary data.</text>
</comment>
<feature type="region of interest" description="Disordered" evidence="1">
    <location>
        <begin position="112"/>
        <end position="158"/>
    </location>
</feature>
<proteinExistence type="predicted"/>
<dbReference type="Proteomes" id="UP000829196">
    <property type="component" value="Unassembled WGS sequence"/>
</dbReference>
<evidence type="ECO:0000256" key="1">
    <source>
        <dbReference type="SAM" id="MobiDB-lite"/>
    </source>
</evidence>
<sequence length="620" mass="71154">MIVNRGRKFFQNQFIAGNREPVKKTIWRRLTTNNKKKEVEGNHIDDTVMNTDEIQMADNQTPEEVTIGTGLDVNNEVQQDIVRNVSNNPFSGNIFNVLHDIMEEGEFIKECDTGLKPNGNMSAEKEELKQSADDSSNTKEKEDGSSHLKKKKSKQLKGLGPISSIKRSRKRAKKSSASLYLKEIVKMYSVVFMGLLETKISNFDTRDVKKLMGDGWEIAMVPSNGLSGGIIVLWNSNIVEFSLVGSSSQCLIGDLTINSSCKWRVASIYGSKDTTKRRELWELLEFYSVEEHPMVVGGDFNCLISKEDKRGGKKFFLSQGARDMGDFITNNDLHEVDFIGPRIASDHSPLVLNFCNSRNFHKTSIFFEDVWASYLISFAVRKAILKNLNDRKGSLMEEILKLQTEEAEVGWLSEEDYWRMKSKIIELNTTMARLCSWWKQRAKVKWMNEGDCNSKFYHSYANARRIGIRILKLKNEDGLVVEEQSHIEEIFIQFFNSKWKQRNYKLNDWPSQLRDLKPEEVSSLNKEFTMEEIDFVVKNLENNIAPGVYKVAAKVILNRLIPVMPLLILDEQAAFIRGRSISDHILIAQEMFHKFRYSKAAKGMVASKVDMEQAYDSMSW</sequence>
<evidence type="ECO:0000313" key="2">
    <source>
        <dbReference type="EMBL" id="KAI0497279.1"/>
    </source>
</evidence>
<keyword evidence="3" id="KW-1185">Reference proteome</keyword>
<dbReference type="PANTHER" id="PTHR35218:SF9">
    <property type="entry name" value="ENDONUCLEASE_EXONUCLEASE_PHOSPHATASE DOMAIN-CONTAINING PROTEIN"/>
    <property type="match status" value="1"/>
</dbReference>
<evidence type="ECO:0000313" key="3">
    <source>
        <dbReference type="Proteomes" id="UP000829196"/>
    </source>
</evidence>
<name>A0A8T3ALI2_DENNO</name>
<gene>
    <name evidence="2" type="ORF">KFK09_020502</name>
</gene>
<dbReference type="OrthoDB" id="786283at2759"/>
<dbReference type="Gene3D" id="3.60.10.10">
    <property type="entry name" value="Endonuclease/exonuclease/phosphatase"/>
    <property type="match status" value="1"/>
</dbReference>
<dbReference type="InterPro" id="IPR036691">
    <property type="entry name" value="Endo/exonu/phosph_ase_sf"/>
</dbReference>
<reference evidence="2" key="1">
    <citation type="journal article" date="2022" name="Front. Genet.">
        <title>Chromosome-Scale Assembly of the Dendrobium nobile Genome Provides Insights Into the Molecular Mechanism of the Biosynthesis of the Medicinal Active Ingredient of Dendrobium.</title>
        <authorList>
            <person name="Xu Q."/>
            <person name="Niu S.-C."/>
            <person name="Li K.-L."/>
            <person name="Zheng P.-J."/>
            <person name="Zhang X.-J."/>
            <person name="Jia Y."/>
            <person name="Liu Y."/>
            <person name="Niu Y.-X."/>
            <person name="Yu L.-H."/>
            <person name="Chen D.-F."/>
            <person name="Zhang G.-Q."/>
        </authorList>
    </citation>
    <scope>NUCLEOTIDE SEQUENCE</scope>
    <source>
        <tissue evidence="2">Leaf</tissue>
    </source>
</reference>
<dbReference type="PANTHER" id="PTHR35218">
    <property type="entry name" value="RNASE H DOMAIN-CONTAINING PROTEIN"/>
    <property type="match status" value="1"/>
</dbReference>
<dbReference type="AlphaFoldDB" id="A0A8T3ALI2"/>
<evidence type="ECO:0008006" key="4">
    <source>
        <dbReference type="Google" id="ProtNLM"/>
    </source>
</evidence>
<accession>A0A8T3ALI2</accession>